<feature type="compositionally biased region" description="Basic and acidic residues" evidence="4">
    <location>
        <begin position="211"/>
        <end position="228"/>
    </location>
</feature>
<dbReference type="Pfam" id="PF02892">
    <property type="entry name" value="zf-BED"/>
    <property type="match status" value="1"/>
</dbReference>
<reference evidence="6" key="1">
    <citation type="journal article" date="2023" name="Insect Mol. Biol.">
        <title>Genome sequencing provides insights into the evolution of gene families encoding plant cell wall-degrading enzymes in longhorned beetles.</title>
        <authorList>
            <person name="Shin N.R."/>
            <person name="Okamura Y."/>
            <person name="Kirsch R."/>
            <person name="Pauchet Y."/>
        </authorList>
    </citation>
    <scope>NUCLEOTIDE SEQUENCE</scope>
    <source>
        <strain evidence="6">RBIC_L_NR</strain>
    </source>
</reference>
<dbReference type="EMBL" id="JANEYF010003559">
    <property type="protein sequence ID" value="KAJ8935547.1"/>
    <property type="molecule type" value="Genomic_DNA"/>
</dbReference>
<evidence type="ECO:0000256" key="1">
    <source>
        <dbReference type="ARBA" id="ARBA00022723"/>
    </source>
</evidence>
<dbReference type="PANTHER" id="PTHR34153">
    <property type="entry name" value="SI:CH211-262H13.3-RELATED-RELATED"/>
    <property type="match status" value="1"/>
</dbReference>
<proteinExistence type="predicted"/>
<feature type="compositionally biased region" description="Basic and acidic residues" evidence="4">
    <location>
        <begin position="335"/>
        <end position="351"/>
    </location>
</feature>
<feature type="domain" description="BED-type" evidence="5">
    <location>
        <begin position="10"/>
        <end position="50"/>
    </location>
</feature>
<keyword evidence="2" id="KW-0863">Zinc-finger</keyword>
<evidence type="ECO:0000256" key="4">
    <source>
        <dbReference type="SAM" id="MobiDB-lite"/>
    </source>
</evidence>
<keyword evidence="3" id="KW-0862">Zinc</keyword>
<evidence type="ECO:0000256" key="2">
    <source>
        <dbReference type="ARBA" id="ARBA00022771"/>
    </source>
</evidence>
<feature type="compositionally biased region" description="Polar residues" evidence="4">
    <location>
        <begin position="380"/>
        <end position="392"/>
    </location>
</feature>
<dbReference type="Proteomes" id="UP001162156">
    <property type="component" value="Unassembled WGS sequence"/>
</dbReference>
<organism evidence="6 7">
    <name type="scientific">Rhamnusium bicolor</name>
    <dbReference type="NCBI Taxonomy" id="1586634"/>
    <lineage>
        <taxon>Eukaryota</taxon>
        <taxon>Metazoa</taxon>
        <taxon>Ecdysozoa</taxon>
        <taxon>Arthropoda</taxon>
        <taxon>Hexapoda</taxon>
        <taxon>Insecta</taxon>
        <taxon>Pterygota</taxon>
        <taxon>Neoptera</taxon>
        <taxon>Endopterygota</taxon>
        <taxon>Coleoptera</taxon>
        <taxon>Polyphaga</taxon>
        <taxon>Cucujiformia</taxon>
        <taxon>Chrysomeloidea</taxon>
        <taxon>Cerambycidae</taxon>
        <taxon>Lepturinae</taxon>
        <taxon>Rhagiini</taxon>
        <taxon>Rhamnusium</taxon>
    </lineage>
</organism>
<keyword evidence="1" id="KW-0479">Metal-binding</keyword>
<feature type="compositionally biased region" description="Polar residues" evidence="4">
    <location>
        <begin position="316"/>
        <end position="333"/>
    </location>
</feature>
<dbReference type="InterPro" id="IPR036236">
    <property type="entry name" value="Znf_C2H2_sf"/>
</dbReference>
<dbReference type="GO" id="GO:0003677">
    <property type="term" value="F:DNA binding"/>
    <property type="evidence" value="ECO:0007669"/>
    <property type="project" value="InterPro"/>
</dbReference>
<name>A0AAV8X9C0_9CUCU</name>
<feature type="region of interest" description="Disordered" evidence="4">
    <location>
        <begin position="176"/>
        <end position="248"/>
    </location>
</feature>
<dbReference type="SUPFAM" id="SSF57667">
    <property type="entry name" value="beta-beta-alpha zinc fingers"/>
    <property type="match status" value="1"/>
</dbReference>
<protein>
    <recommendedName>
        <fullName evidence="5">BED-type domain-containing protein</fullName>
    </recommendedName>
</protein>
<gene>
    <name evidence="6" type="ORF">NQ314_012736</name>
</gene>
<dbReference type="PANTHER" id="PTHR34153:SF2">
    <property type="entry name" value="SI:CH211-262H13.3-RELATED"/>
    <property type="match status" value="1"/>
</dbReference>
<evidence type="ECO:0000313" key="7">
    <source>
        <dbReference type="Proteomes" id="UP001162156"/>
    </source>
</evidence>
<dbReference type="AlphaFoldDB" id="A0AAV8X9C0"/>
<dbReference type="SMART" id="SM00614">
    <property type="entry name" value="ZnF_BED"/>
    <property type="match status" value="1"/>
</dbReference>
<feature type="region of interest" description="Disordered" evidence="4">
    <location>
        <begin position="316"/>
        <end position="392"/>
    </location>
</feature>
<evidence type="ECO:0000259" key="5">
    <source>
        <dbReference type="Pfam" id="PF02892"/>
    </source>
</evidence>
<keyword evidence="7" id="KW-1185">Reference proteome</keyword>
<sequence>MKPGAKKLIVWSFYNKSSDNKYGICTLCKKQIKLFGNTTNLKKHLQKLHSIQILEAEQAPLESLDENDPTPGNSEEKNEPSLGVHSFTVDFFVAFSGNWCATVPKSWINSDDKIITWLYKKIINATLACKKQFVPRDDWETFKYDKLLGPYDNFDTARAVEIAAVDMPTCDETSVERVIDREKTTKRRRKKPARFDDSSPSNRDSDEGENTDNKKDKDKELDDSDKVKLPSFEYDGGNDIDPTEQLGDGDFAETQELDYGNYFDDPPHPSFKQSVVISKPVVSKIETVVIPGIGRESTTSVDKNFQKLKSLSEYNLGQSKHLNNPESKSTTNHGVGKEDNVINQNLHDDSKNAAGSSTTKKSVLTPREPSLPPTIDSMDRVNSTTGPSSESHNCCPACRSVLNSVSRKLDALLNMHADNPRPTTTQQANVLPNFPISSYEDLAKFNQLLVDKEIARTQYEDLIKQRRNTDGKKCIRSVLGFILTDELCCKLSWSGQKKDYKS</sequence>
<dbReference type="InterPro" id="IPR003656">
    <property type="entry name" value="Znf_BED"/>
</dbReference>
<dbReference type="GO" id="GO:0008270">
    <property type="term" value="F:zinc ion binding"/>
    <property type="evidence" value="ECO:0007669"/>
    <property type="project" value="UniProtKB-KW"/>
</dbReference>
<comment type="caution">
    <text evidence="6">The sequence shown here is derived from an EMBL/GenBank/DDBJ whole genome shotgun (WGS) entry which is preliminary data.</text>
</comment>
<feature type="compositionally biased region" description="Polar residues" evidence="4">
    <location>
        <begin position="353"/>
        <end position="362"/>
    </location>
</feature>
<accession>A0AAV8X9C0</accession>
<evidence type="ECO:0000313" key="6">
    <source>
        <dbReference type="EMBL" id="KAJ8935547.1"/>
    </source>
</evidence>
<evidence type="ECO:0000256" key="3">
    <source>
        <dbReference type="ARBA" id="ARBA00022833"/>
    </source>
</evidence>